<accession>A0A1H1UHN7</accession>
<dbReference type="EMBL" id="LT629777">
    <property type="protein sequence ID" value="SDS71870.1"/>
    <property type="molecule type" value="Genomic_DNA"/>
</dbReference>
<proteinExistence type="predicted"/>
<name>A0A1H1UHN7_9PSED</name>
<gene>
    <name evidence="1" type="ORF">SAMN05216598_2518</name>
</gene>
<evidence type="ECO:0000313" key="1">
    <source>
        <dbReference type="EMBL" id="SDS71870.1"/>
    </source>
</evidence>
<organism evidence="1 2">
    <name type="scientific">Pseudomonas asplenii</name>
    <dbReference type="NCBI Taxonomy" id="53407"/>
    <lineage>
        <taxon>Bacteria</taxon>
        <taxon>Pseudomonadati</taxon>
        <taxon>Pseudomonadota</taxon>
        <taxon>Gammaproteobacteria</taxon>
        <taxon>Pseudomonadales</taxon>
        <taxon>Pseudomonadaceae</taxon>
        <taxon>Pseudomonas</taxon>
    </lineage>
</organism>
<dbReference type="GeneID" id="300207494"/>
<evidence type="ECO:0000313" key="2">
    <source>
        <dbReference type="Proteomes" id="UP000199524"/>
    </source>
</evidence>
<protein>
    <submittedName>
        <fullName evidence="1">Uncharacterized protein</fullName>
    </submittedName>
</protein>
<dbReference type="RefSeq" id="WP_232000500.1">
    <property type="nucleotide sequence ID" value="NZ_LT629777.1"/>
</dbReference>
<dbReference type="AlphaFoldDB" id="A0A1H1UHN7"/>
<sequence>MELVLNPRSHHAFYPELPATPVLCSYKPSDSYYNEAVALSPDTLDLVDHLQGSAPPLEEGDRATVGDLSRFVLDKLADSPSPPPASLQKLHRQLLLLSITAKEPGNLDKKEAQACYEYFKTAQHTFDEHARSCSAPQQTEYQQLRDLCRMLKWQFRASRDQRTKSVLDQALAKSRAEVAEGGSLGNRAKLGIGATALGGASIVPSLELSTKLETTQGRIIKDTTSVSAGVTAQVSLANLASSRISAQVEKSTTRKYGDIDSYANARSLSKWTWWNGSKRDLLTQSRTLFASCNNYKRNIRLAAQSRPYLESRLRENGLVPPNFEHHAPQAQPFQVERGQRVALTAQAQFDGLGIVNAGAQAKTDLLRTTKNKALDIIGVYDWSKDFARQCLGSPRDYDTSVPQLLSDLHAHIADSSQQLSRAVLRNESPQRLRQLGEEIDHRSRQLANDYIHLKLQGAIADDSAHDESIRQLFKEHALLLRPDSLKLYTAKTDTETRTIAVESKLKLAAGASAQASANISLSSVVEDDPHLSGTYLDITLQGQFNTLETLQNLISSGLAQAGVSGFDPAPIIALIAGTVLYQSHGGSAKFTLKIKDGKPVLLLSQQFLTQSDDFNQTVTAATPLALEVGIGSHVHNLAAEQLGSQSLDLVLPIALGKLDKGTQADLEAWDNYVNKHAQAFDRLLNNIANRRDHPLLDKELTQIGKHLSPAGRQAMETLEQAARKARDEPTQQTLLAAREAFKATLLAYIDDYYEAKVMSAWRIE</sequence>
<reference evidence="2" key="1">
    <citation type="submission" date="2016-10" db="EMBL/GenBank/DDBJ databases">
        <authorList>
            <person name="Varghese N."/>
            <person name="Submissions S."/>
        </authorList>
    </citation>
    <scope>NUCLEOTIDE SEQUENCE [LARGE SCALE GENOMIC DNA]</scope>
    <source>
        <strain evidence="2">ATCC 23835</strain>
    </source>
</reference>
<dbReference type="Proteomes" id="UP000199524">
    <property type="component" value="Chromosome I"/>
</dbReference>
<keyword evidence="2" id="KW-1185">Reference proteome</keyword>